<feature type="region of interest" description="Disordered" evidence="1">
    <location>
        <begin position="18"/>
        <end position="39"/>
    </location>
</feature>
<dbReference type="AlphaFoldDB" id="A0A8D8AN55"/>
<evidence type="ECO:0000313" key="2">
    <source>
        <dbReference type="EMBL" id="CAG6459185.1"/>
    </source>
</evidence>
<feature type="compositionally biased region" description="Pro residues" evidence="1">
    <location>
        <begin position="109"/>
        <end position="127"/>
    </location>
</feature>
<sequence>MVYDCTLTLPSRTTFCTRKNDNRPSWSSPTNISPTLPTSRRRIFHSISLQSSWNLPRPIPARTTSTHLSREASTPPRKKSAVAGSAPTKTRKTNSCWNLASSSRKRSPPEIPKPSPSPCSKPPSPRA</sequence>
<feature type="region of interest" description="Disordered" evidence="1">
    <location>
        <begin position="52"/>
        <end position="127"/>
    </location>
</feature>
<accession>A0A8D8AN55</accession>
<name>A0A8D8AN55_CULPI</name>
<dbReference type="EMBL" id="HBUE01037057">
    <property type="protein sequence ID" value="CAG6459185.1"/>
    <property type="molecule type" value="Transcribed_RNA"/>
</dbReference>
<feature type="compositionally biased region" description="Polar residues" evidence="1">
    <location>
        <begin position="18"/>
        <end position="38"/>
    </location>
</feature>
<proteinExistence type="predicted"/>
<evidence type="ECO:0000256" key="1">
    <source>
        <dbReference type="SAM" id="MobiDB-lite"/>
    </source>
</evidence>
<protein>
    <submittedName>
        <fullName evidence="2">(northern house mosquito) hypothetical protein</fullName>
    </submittedName>
</protein>
<reference evidence="2" key="1">
    <citation type="submission" date="2021-05" db="EMBL/GenBank/DDBJ databases">
        <authorList>
            <person name="Alioto T."/>
            <person name="Alioto T."/>
            <person name="Gomez Garrido J."/>
        </authorList>
    </citation>
    <scope>NUCLEOTIDE SEQUENCE</scope>
</reference>
<organism evidence="2">
    <name type="scientific">Culex pipiens</name>
    <name type="common">House mosquito</name>
    <dbReference type="NCBI Taxonomy" id="7175"/>
    <lineage>
        <taxon>Eukaryota</taxon>
        <taxon>Metazoa</taxon>
        <taxon>Ecdysozoa</taxon>
        <taxon>Arthropoda</taxon>
        <taxon>Hexapoda</taxon>
        <taxon>Insecta</taxon>
        <taxon>Pterygota</taxon>
        <taxon>Neoptera</taxon>
        <taxon>Endopterygota</taxon>
        <taxon>Diptera</taxon>
        <taxon>Nematocera</taxon>
        <taxon>Culicoidea</taxon>
        <taxon>Culicidae</taxon>
        <taxon>Culicinae</taxon>
        <taxon>Culicini</taxon>
        <taxon>Culex</taxon>
        <taxon>Culex</taxon>
    </lineage>
</organism>